<dbReference type="Proteomes" id="UP000012174">
    <property type="component" value="Unassembled WGS sequence"/>
</dbReference>
<dbReference type="HOGENOM" id="CLU_943434_0_0_1"/>
<keyword evidence="7" id="KW-1185">Reference proteome</keyword>
<evidence type="ECO:0000256" key="4">
    <source>
        <dbReference type="ARBA" id="ARBA00022694"/>
    </source>
</evidence>
<protein>
    <submittedName>
        <fullName evidence="6">Putative wd repeat-containing protein</fullName>
    </submittedName>
</protein>
<dbReference type="PANTHER" id="PTHR14344:SF3">
    <property type="entry name" value="WD REPEAT-CONTAINING PROTEIN 6"/>
    <property type="match status" value="1"/>
</dbReference>
<dbReference type="AlphaFoldDB" id="M7T870"/>
<dbReference type="PANTHER" id="PTHR14344">
    <property type="entry name" value="WD REPEAT PROTEIN"/>
    <property type="match status" value="1"/>
</dbReference>
<dbReference type="STRING" id="1287681.M7T870"/>
<dbReference type="EMBL" id="KB705366">
    <property type="protein sequence ID" value="EMR72852.1"/>
    <property type="molecule type" value="Genomic_DNA"/>
</dbReference>
<keyword evidence="2" id="KW-0963">Cytoplasm</keyword>
<organism evidence="6 7">
    <name type="scientific">Eutypa lata (strain UCR-EL1)</name>
    <name type="common">Grapevine dieback disease fungus</name>
    <name type="synonym">Eutypa armeniacae</name>
    <dbReference type="NCBI Taxonomy" id="1287681"/>
    <lineage>
        <taxon>Eukaryota</taxon>
        <taxon>Fungi</taxon>
        <taxon>Dikarya</taxon>
        <taxon>Ascomycota</taxon>
        <taxon>Pezizomycotina</taxon>
        <taxon>Sordariomycetes</taxon>
        <taxon>Xylariomycetidae</taxon>
        <taxon>Xylariales</taxon>
        <taxon>Diatrypaceae</taxon>
        <taxon>Eutypa</taxon>
    </lineage>
</organism>
<keyword evidence="3" id="KW-0853">WD repeat</keyword>
<evidence type="ECO:0000256" key="1">
    <source>
        <dbReference type="ARBA" id="ARBA00004496"/>
    </source>
</evidence>
<dbReference type="Gene3D" id="2.130.10.10">
    <property type="entry name" value="YVTN repeat-like/Quinoprotein amine dehydrogenase"/>
    <property type="match status" value="1"/>
</dbReference>
<reference evidence="7" key="1">
    <citation type="journal article" date="2013" name="Genome Announc.">
        <title>Draft genome sequence of the grapevine dieback fungus Eutypa lata UCR-EL1.</title>
        <authorList>
            <person name="Blanco-Ulate B."/>
            <person name="Rolshausen P.E."/>
            <person name="Cantu D."/>
        </authorList>
    </citation>
    <scope>NUCLEOTIDE SEQUENCE [LARGE SCALE GENOMIC DNA]</scope>
    <source>
        <strain evidence="7">UCR-EL1</strain>
    </source>
</reference>
<evidence type="ECO:0000313" key="6">
    <source>
        <dbReference type="EMBL" id="EMR72852.1"/>
    </source>
</evidence>
<keyword evidence="4" id="KW-0819">tRNA processing</keyword>
<evidence type="ECO:0000256" key="5">
    <source>
        <dbReference type="ARBA" id="ARBA00022737"/>
    </source>
</evidence>
<evidence type="ECO:0000313" key="7">
    <source>
        <dbReference type="Proteomes" id="UP000012174"/>
    </source>
</evidence>
<name>M7T870_EUTLA</name>
<dbReference type="OrthoDB" id="5594999at2759"/>
<dbReference type="InterPro" id="IPR051973">
    <property type="entry name" value="tRNA_Anticodon_Mtase-Reg"/>
</dbReference>
<gene>
    <name evidence="6" type="ORF">UCREL1_87</name>
</gene>
<dbReference type="GO" id="GO:0005737">
    <property type="term" value="C:cytoplasm"/>
    <property type="evidence" value="ECO:0007669"/>
    <property type="project" value="UniProtKB-SubCell"/>
</dbReference>
<dbReference type="SUPFAM" id="SSF50998">
    <property type="entry name" value="Quinoprotein alcohol dehydrogenase-like"/>
    <property type="match status" value="1"/>
</dbReference>
<dbReference type="InterPro" id="IPR011047">
    <property type="entry name" value="Quinoprotein_ADH-like_sf"/>
</dbReference>
<evidence type="ECO:0000256" key="3">
    <source>
        <dbReference type="ARBA" id="ARBA00022574"/>
    </source>
</evidence>
<proteinExistence type="predicted"/>
<dbReference type="eggNOG" id="KOG0974">
    <property type="taxonomic scope" value="Eukaryota"/>
</dbReference>
<keyword evidence="5" id="KW-0677">Repeat</keyword>
<dbReference type="KEGG" id="ela:UCREL1_87"/>
<dbReference type="InterPro" id="IPR015943">
    <property type="entry name" value="WD40/YVTN_repeat-like_dom_sf"/>
</dbReference>
<accession>M7T870</accession>
<evidence type="ECO:0000256" key="2">
    <source>
        <dbReference type="ARBA" id="ARBA00022490"/>
    </source>
</evidence>
<comment type="subcellular location">
    <subcellularLocation>
        <location evidence="1">Cytoplasm</location>
    </subcellularLocation>
</comment>
<sequence>MSHELTSPGRRLHREHVLNPITALAFYTAEDGRVYILAGEDTDIKIYDVEHSRLCGQLPVFRAQSIHGIAVPPRVVVAPTTTPTSTRQAPQVLVWGGHSVTVLSGDLIEDAIHSKGDGFTHESSTAGGASPLVTAGEVKAPDWIFDGRISPFADDRVVLFTAHNEIIEARLGNCSHQGRRSLTFGEIRSPSRPILFSGNLSWISADCVLVAAGTVFGEILVWKCYLGTRERETEAVPAADCEVLFVFSGHEGSIFGVHISPEFQTASGEMMLVRLDSETVFNSRSTTTARLGVWR</sequence>
<dbReference type="GO" id="GO:0030488">
    <property type="term" value="P:tRNA methylation"/>
    <property type="evidence" value="ECO:0007669"/>
    <property type="project" value="TreeGrafter"/>
</dbReference>